<accession>A0A2I0UJ98</accession>
<dbReference type="EMBL" id="KZ505728">
    <property type="protein sequence ID" value="PKU46115.1"/>
    <property type="molecule type" value="Genomic_DNA"/>
</dbReference>
<reference evidence="2" key="2">
    <citation type="submission" date="2017-12" db="EMBL/GenBank/DDBJ databases">
        <title>Genome sequence of the Bar-tailed Godwit (Limosa lapponica baueri).</title>
        <authorList>
            <person name="Lima N.C.B."/>
            <person name="Parody-Merino A.M."/>
            <person name="Battley P.F."/>
            <person name="Fidler A.E."/>
            <person name="Prosdocimi F."/>
        </authorList>
    </citation>
    <scope>NUCLEOTIDE SEQUENCE [LARGE SCALE GENOMIC DNA]</scope>
</reference>
<sequence length="146" mass="16641">MKLNKSKCWILHLGWGNPGYMYKLGNDRLESNPMERDLRLWEDDMLNMRQQCALTAKMANDVPGCTRHSIASQLRDVIIPLYTALVQSQLKYCVQFLGTLIEEGDQPIRVCPDEGDQDGERSSGQDLRGVAEVTWLVQLGEEKVEE</sequence>
<dbReference type="AlphaFoldDB" id="A0A2I0UJ98"/>
<dbReference type="OrthoDB" id="73680at2759"/>
<dbReference type="Proteomes" id="UP000233556">
    <property type="component" value="Unassembled WGS sequence"/>
</dbReference>
<name>A0A2I0UJ98_LIMLA</name>
<dbReference type="PANTHER" id="PTHR33332">
    <property type="entry name" value="REVERSE TRANSCRIPTASE DOMAIN-CONTAINING PROTEIN"/>
    <property type="match status" value="1"/>
</dbReference>
<protein>
    <submittedName>
        <fullName evidence="1">Uncharacterized protein</fullName>
    </submittedName>
</protein>
<proteinExistence type="predicted"/>
<reference evidence="2" key="1">
    <citation type="submission" date="2017-11" db="EMBL/GenBank/DDBJ databases">
        <authorList>
            <person name="Lima N.C."/>
            <person name="Parody-Merino A.M."/>
            <person name="Battley P.F."/>
            <person name="Fidler A.E."/>
            <person name="Prosdocimi F."/>
        </authorList>
    </citation>
    <scope>NUCLEOTIDE SEQUENCE [LARGE SCALE GENOMIC DNA]</scope>
</reference>
<evidence type="ECO:0000313" key="2">
    <source>
        <dbReference type="Proteomes" id="UP000233556"/>
    </source>
</evidence>
<gene>
    <name evidence="1" type="ORF">llap_3612</name>
</gene>
<organism evidence="1 2">
    <name type="scientific">Limosa lapponica baueri</name>
    <dbReference type="NCBI Taxonomy" id="1758121"/>
    <lineage>
        <taxon>Eukaryota</taxon>
        <taxon>Metazoa</taxon>
        <taxon>Chordata</taxon>
        <taxon>Craniata</taxon>
        <taxon>Vertebrata</taxon>
        <taxon>Euteleostomi</taxon>
        <taxon>Archelosauria</taxon>
        <taxon>Archosauria</taxon>
        <taxon>Dinosauria</taxon>
        <taxon>Saurischia</taxon>
        <taxon>Theropoda</taxon>
        <taxon>Coelurosauria</taxon>
        <taxon>Aves</taxon>
        <taxon>Neognathae</taxon>
        <taxon>Neoaves</taxon>
        <taxon>Charadriiformes</taxon>
        <taxon>Scolopacidae</taxon>
        <taxon>Limosa</taxon>
    </lineage>
</organism>
<keyword evidence="2" id="KW-1185">Reference proteome</keyword>
<evidence type="ECO:0000313" key="1">
    <source>
        <dbReference type="EMBL" id="PKU46115.1"/>
    </source>
</evidence>